<dbReference type="Pfam" id="PF07676">
    <property type="entry name" value="PD40"/>
    <property type="match status" value="1"/>
</dbReference>
<dbReference type="RefSeq" id="WP_152574610.1">
    <property type="nucleotide sequence ID" value="NZ_VIKU02000003.1"/>
</dbReference>
<name>A0A967ATN8_9FLAO</name>
<dbReference type="InterPro" id="IPR013783">
    <property type="entry name" value="Ig-like_fold"/>
</dbReference>
<organism evidence="1 2">
    <name type="scientific">Pelagihabitans pacificus</name>
    <dbReference type="NCBI Taxonomy" id="2696054"/>
    <lineage>
        <taxon>Bacteria</taxon>
        <taxon>Pseudomonadati</taxon>
        <taxon>Bacteroidota</taxon>
        <taxon>Flavobacteriia</taxon>
        <taxon>Flavobacteriales</taxon>
        <taxon>Flavobacteriaceae</taxon>
        <taxon>Pelagihabitans</taxon>
    </lineage>
</organism>
<protein>
    <recommendedName>
        <fullName evidence="3">WD40-like Beta Propeller Repeat</fullName>
    </recommendedName>
</protein>
<proteinExistence type="predicted"/>
<accession>A0A967ATN8</accession>
<dbReference type="SUPFAM" id="SSF49313">
    <property type="entry name" value="Cadherin-like"/>
    <property type="match status" value="1"/>
</dbReference>
<dbReference type="SUPFAM" id="SSF82171">
    <property type="entry name" value="DPP6 N-terminal domain-like"/>
    <property type="match status" value="1"/>
</dbReference>
<evidence type="ECO:0008006" key="3">
    <source>
        <dbReference type="Google" id="ProtNLM"/>
    </source>
</evidence>
<dbReference type="GO" id="GO:0016020">
    <property type="term" value="C:membrane"/>
    <property type="evidence" value="ECO:0007669"/>
    <property type="project" value="InterPro"/>
</dbReference>
<dbReference type="GO" id="GO:0005509">
    <property type="term" value="F:calcium ion binding"/>
    <property type="evidence" value="ECO:0007669"/>
    <property type="project" value="InterPro"/>
</dbReference>
<evidence type="ECO:0000313" key="2">
    <source>
        <dbReference type="Proteomes" id="UP000707206"/>
    </source>
</evidence>
<sequence length="393" mass="45517">MIKRIIPFLTIIAMMGCKTNNGINDYFGQSEPETTPIVFGADSISLKGRFEHGISFTPDARELAFGILGGNAVKGKIYYSKKIDGQWATPKDFNPLKNESVFLPYFTPDGKSLLYTQSIPDTDQLYITDIWKLDKINGDWDFPKKIPTPLSSKTREATASMTYDGTIYFSSNRNCQGKENCYTADLFYSKLVDNEYQNVKEISKLNSSNDEESVFISPKEEYILFCRYTDNETFVDLYISYRDHNNHWTEPQLLDATINSKDWDRRPFVSIDNKFLFFTRLEIEENKLTESDIYWVNTTKVFKPFVNHPIPDITLQVDEKFEVQIPADYFKDIDDNQLTLTINQNEFNWLEFDGKKMKLSGLPTLEGNFELIFTAVDQFSNRTRNSIKVTVKK</sequence>
<reference evidence="1" key="1">
    <citation type="submission" date="2019-07" db="EMBL/GenBank/DDBJ databases">
        <authorList>
            <person name="De-Chao Zhang Q."/>
        </authorList>
    </citation>
    <scope>NUCLEOTIDE SEQUENCE</scope>
    <source>
        <strain evidence="1">TP-CH-4</strain>
    </source>
</reference>
<gene>
    <name evidence="1" type="ORF">FK220_012215</name>
</gene>
<dbReference type="Pfam" id="PF05345">
    <property type="entry name" value="He_PIG"/>
    <property type="match status" value="1"/>
</dbReference>
<dbReference type="Gene3D" id="2.60.40.10">
    <property type="entry name" value="Immunoglobulins"/>
    <property type="match status" value="1"/>
</dbReference>
<dbReference type="Proteomes" id="UP000707206">
    <property type="component" value="Unassembled WGS sequence"/>
</dbReference>
<dbReference type="InterPro" id="IPR011659">
    <property type="entry name" value="WD40"/>
</dbReference>
<comment type="caution">
    <text evidence="1">The sequence shown here is derived from an EMBL/GenBank/DDBJ whole genome shotgun (WGS) entry which is preliminary data.</text>
</comment>
<dbReference type="EMBL" id="VIKU02000003">
    <property type="protein sequence ID" value="NHF60113.1"/>
    <property type="molecule type" value="Genomic_DNA"/>
</dbReference>
<dbReference type="PROSITE" id="PS51257">
    <property type="entry name" value="PROKAR_LIPOPROTEIN"/>
    <property type="match status" value="1"/>
</dbReference>
<keyword evidence="2" id="KW-1185">Reference proteome</keyword>
<dbReference type="Gene3D" id="2.120.10.30">
    <property type="entry name" value="TolB, C-terminal domain"/>
    <property type="match status" value="1"/>
</dbReference>
<evidence type="ECO:0000313" key="1">
    <source>
        <dbReference type="EMBL" id="NHF60113.1"/>
    </source>
</evidence>
<dbReference type="InterPro" id="IPR015919">
    <property type="entry name" value="Cadherin-like_sf"/>
</dbReference>
<dbReference type="AlphaFoldDB" id="A0A967ATN8"/>
<reference evidence="1" key="2">
    <citation type="submission" date="2020-03" db="EMBL/GenBank/DDBJ databases">
        <title>Flavobacteriaceae bacterium strain TP-CH-4, a member of the family Flavobacteriaceae isolated from a deep-sea seamount.</title>
        <authorList>
            <person name="Zhang D.-C."/>
        </authorList>
    </citation>
    <scope>NUCLEOTIDE SEQUENCE</scope>
    <source>
        <strain evidence="1">TP-CH-4</strain>
    </source>
</reference>
<dbReference type="InterPro" id="IPR011042">
    <property type="entry name" value="6-blade_b-propeller_TolB-like"/>
</dbReference>